<keyword evidence="2" id="KW-0229">DNA integration</keyword>
<dbReference type="PROSITE" id="PS51898">
    <property type="entry name" value="TYR_RECOMBINASE"/>
    <property type="match status" value="1"/>
</dbReference>
<dbReference type="PANTHER" id="PTHR30349:SF41">
    <property type="entry name" value="INTEGRASE_RECOMBINASE PROTEIN MJ0367-RELATED"/>
    <property type="match status" value="1"/>
</dbReference>
<comment type="similarity">
    <text evidence="1">Belongs to the 'phage' integrase family.</text>
</comment>
<evidence type="ECO:0000313" key="7">
    <source>
        <dbReference type="Proteomes" id="UP001629367"/>
    </source>
</evidence>
<dbReference type="InterPro" id="IPR050090">
    <property type="entry name" value="Tyrosine_recombinase_XerCD"/>
</dbReference>
<dbReference type="RefSeq" id="WP_408217967.1">
    <property type="nucleotide sequence ID" value="NZ_JAQQBZ010000029.1"/>
</dbReference>
<reference evidence="6 7" key="1">
    <citation type="journal article" date="2024" name="Chem. Sci.">
        <title>Discovery of megapolipeptins by genome mining of a Burkholderiales bacteria collection.</title>
        <authorList>
            <person name="Paulo B.S."/>
            <person name="Recchia M.J.J."/>
            <person name="Lee S."/>
            <person name="Fergusson C.H."/>
            <person name="Romanowski S.B."/>
            <person name="Hernandez A."/>
            <person name="Krull N."/>
            <person name="Liu D.Y."/>
            <person name="Cavanagh H."/>
            <person name="Bos A."/>
            <person name="Gray C.A."/>
            <person name="Murphy B.T."/>
            <person name="Linington R.G."/>
            <person name="Eustaquio A.S."/>
        </authorList>
    </citation>
    <scope>NUCLEOTIDE SEQUENCE [LARGE SCALE GENOMIC DNA]</scope>
    <source>
        <strain evidence="6 7">RL17-335-BIF-A</strain>
    </source>
</reference>
<evidence type="ECO:0000313" key="6">
    <source>
        <dbReference type="EMBL" id="MFM0597279.1"/>
    </source>
</evidence>
<dbReference type="Proteomes" id="UP001629367">
    <property type="component" value="Unassembled WGS sequence"/>
</dbReference>
<keyword evidence="4" id="KW-0233">DNA recombination</keyword>
<organism evidence="6 7">
    <name type="scientific">Paraburkholderia dilworthii</name>
    <dbReference type="NCBI Taxonomy" id="948106"/>
    <lineage>
        <taxon>Bacteria</taxon>
        <taxon>Pseudomonadati</taxon>
        <taxon>Pseudomonadota</taxon>
        <taxon>Betaproteobacteria</taxon>
        <taxon>Burkholderiales</taxon>
        <taxon>Burkholderiaceae</taxon>
        <taxon>Paraburkholderia</taxon>
    </lineage>
</organism>
<keyword evidence="3" id="KW-0238">DNA-binding</keyword>
<dbReference type="PANTHER" id="PTHR30349">
    <property type="entry name" value="PHAGE INTEGRASE-RELATED"/>
    <property type="match status" value="1"/>
</dbReference>
<feature type="domain" description="Tyr recombinase" evidence="5">
    <location>
        <begin position="182"/>
        <end position="404"/>
    </location>
</feature>
<name>A0ABW9DEU3_9BURK</name>
<evidence type="ECO:0000259" key="5">
    <source>
        <dbReference type="PROSITE" id="PS51898"/>
    </source>
</evidence>
<dbReference type="EMBL" id="JAQQBZ010000029">
    <property type="protein sequence ID" value="MFM0597279.1"/>
    <property type="molecule type" value="Genomic_DNA"/>
</dbReference>
<dbReference type="Gene3D" id="1.10.443.10">
    <property type="entry name" value="Intergrase catalytic core"/>
    <property type="match status" value="1"/>
</dbReference>
<evidence type="ECO:0000256" key="4">
    <source>
        <dbReference type="ARBA" id="ARBA00023172"/>
    </source>
</evidence>
<keyword evidence="7" id="KW-1185">Reference proteome</keyword>
<comment type="caution">
    <text evidence="6">The sequence shown here is derived from an EMBL/GenBank/DDBJ whole genome shotgun (WGS) entry which is preliminary data.</text>
</comment>
<evidence type="ECO:0000256" key="2">
    <source>
        <dbReference type="ARBA" id="ARBA00022908"/>
    </source>
</evidence>
<accession>A0ABW9DEU3</accession>
<dbReference type="SUPFAM" id="SSF56349">
    <property type="entry name" value="DNA breaking-rejoining enzymes"/>
    <property type="match status" value="1"/>
</dbReference>
<proteinExistence type="inferred from homology"/>
<protein>
    <recommendedName>
        <fullName evidence="5">Tyr recombinase domain-containing protein</fullName>
    </recommendedName>
</protein>
<evidence type="ECO:0000256" key="1">
    <source>
        <dbReference type="ARBA" id="ARBA00008857"/>
    </source>
</evidence>
<evidence type="ECO:0000256" key="3">
    <source>
        <dbReference type="ARBA" id="ARBA00023125"/>
    </source>
</evidence>
<dbReference type="InterPro" id="IPR011010">
    <property type="entry name" value="DNA_brk_join_enz"/>
</dbReference>
<gene>
    <name evidence="6" type="ORF">PQQ68_30030</name>
</gene>
<dbReference type="InterPro" id="IPR002104">
    <property type="entry name" value="Integrase_catalytic"/>
</dbReference>
<sequence>MMIDISRQLVSYVDHLGKDASHYVLIADEGGQHILLSHANIYLSKNTGSSIKTSMRYSGLIAMFYRFLSRQDKYAGISVAQYHPIVDNDDIKRWQVDRQRARVALKSASPTSETIFEDAKLVLSMFHWLNRNGYVTNVNVNLKTWVANSKSDDMLNYLQSRETVKIDSNSIRVLDKERRQKVKKSLITKEEIRELIGSFSDPVYGEMFRLSLGTAMRPMELCQFPYYGSGKNCHIMPFSSMSKGERTAEYTTVGKGNKTRTIRVNIKDLEALERNYIQPYYRERAEKYEVRFGHKCPLSQLFLTKRGIPVTPENIAVRTHAAKVAAMTSNSNFRESISFYDARHWWPTQFLISFFGQKLLTETTDVLFAACAEVLRNQMGHDSLETTYNHYVDLARVVLMAHNGMVNELVVEKGESVEEFMDRLKVDRNVPVDVADE</sequence>
<dbReference type="InterPro" id="IPR013762">
    <property type="entry name" value="Integrase-like_cat_sf"/>
</dbReference>